<dbReference type="PRINTS" id="PR00837">
    <property type="entry name" value="V5TPXLIKE"/>
</dbReference>
<protein>
    <submittedName>
        <fullName evidence="3">CAP domain protein</fullName>
    </submittedName>
</protein>
<organism evidence="3 4">
    <name type="scientific">Ophiocordyceps sinensis (strain Co18 / CGMCC 3.14243)</name>
    <name type="common">Yarsagumba caterpillar fungus</name>
    <name type="synonym">Hirsutella sinensis</name>
    <dbReference type="NCBI Taxonomy" id="911162"/>
    <lineage>
        <taxon>Eukaryota</taxon>
        <taxon>Fungi</taxon>
        <taxon>Dikarya</taxon>
        <taxon>Ascomycota</taxon>
        <taxon>Pezizomycotina</taxon>
        <taxon>Sordariomycetes</taxon>
        <taxon>Hypocreomycetidae</taxon>
        <taxon>Hypocreales</taxon>
        <taxon>Ophiocordycipitaceae</taxon>
        <taxon>Ophiocordyceps</taxon>
    </lineage>
</organism>
<dbReference type="InterPro" id="IPR014044">
    <property type="entry name" value="CAP_dom"/>
</dbReference>
<dbReference type="PROSITE" id="PS01009">
    <property type="entry name" value="CRISP_1"/>
    <property type="match status" value="1"/>
</dbReference>
<dbReference type="GO" id="GO:0005576">
    <property type="term" value="C:extracellular region"/>
    <property type="evidence" value="ECO:0007669"/>
    <property type="project" value="InterPro"/>
</dbReference>
<dbReference type="SUPFAM" id="SSF55797">
    <property type="entry name" value="PR-1-like"/>
    <property type="match status" value="1"/>
</dbReference>
<dbReference type="HOGENOM" id="CLU_763127_0_0_1"/>
<dbReference type="Pfam" id="PF00188">
    <property type="entry name" value="CAP"/>
    <property type="match status" value="1"/>
</dbReference>
<accession>T5A0U3</accession>
<dbReference type="InterPro" id="IPR001283">
    <property type="entry name" value="CRISP-related"/>
</dbReference>
<dbReference type="OrthoDB" id="337038at2759"/>
<dbReference type="Gene3D" id="3.40.33.10">
    <property type="entry name" value="CAP"/>
    <property type="match status" value="1"/>
</dbReference>
<dbReference type="EMBL" id="KE653737">
    <property type="protein sequence ID" value="EQK99019.1"/>
    <property type="molecule type" value="Genomic_DNA"/>
</dbReference>
<gene>
    <name evidence="3" type="ORF">OCS_05267</name>
</gene>
<proteinExistence type="predicted"/>
<feature type="domain" description="SCP" evidence="2">
    <location>
        <begin position="206"/>
        <end position="347"/>
    </location>
</feature>
<dbReference type="PANTHER" id="PTHR10334">
    <property type="entry name" value="CYSTEINE-RICH SECRETORY PROTEIN-RELATED"/>
    <property type="match status" value="1"/>
</dbReference>
<reference evidence="3 4" key="1">
    <citation type="journal article" date="2013" name="Chin. Sci. Bull.">
        <title>Genome survey uncovers the secrets of sex and lifestyle in caterpillar fungus.</title>
        <authorList>
            <person name="Hu X."/>
            <person name="Zhang Y."/>
            <person name="Xiao G."/>
            <person name="Zheng P."/>
            <person name="Xia Y."/>
            <person name="Zhang X."/>
            <person name="St Leger R.J."/>
            <person name="Liu X."/>
            <person name="Wang C."/>
        </authorList>
    </citation>
    <scope>NUCLEOTIDE SEQUENCE [LARGE SCALE GENOMIC DNA]</scope>
    <source>
        <strain evidence="4">Co18 / CGMCC 3.14243</strain>
        <tissue evidence="3">Fruit-body</tissue>
    </source>
</reference>
<feature type="compositionally biased region" description="Pro residues" evidence="1">
    <location>
        <begin position="176"/>
        <end position="193"/>
    </location>
</feature>
<evidence type="ECO:0000313" key="3">
    <source>
        <dbReference type="EMBL" id="EQK99019.1"/>
    </source>
</evidence>
<evidence type="ECO:0000313" key="4">
    <source>
        <dbReference type="Proteomes" id="UP000019374"/>
    </source>
</evidence>
<dbReference type="AlphaFoldDB" id="T5A0U3"/>
<feature type="region of interest" description="Disordered" evidence="1">
    <location>
        <begin position="176"/>
        <end position="206"/>
    </location>
</feature>
<dbReference type="Proteomes" id="UP000019374">
    <property type="component" value="Unassembled WGS sequence"/>
</dbReference>
<evidence type="ECO:0000256" key="1">
    <source>
        <dbReference type="SAM" id="MobiDB-lite"/>
    </source>
</evidence>
<sequence length="363" mass="39684">MALSLVAALPLDEAQYKEILSMRLKGELEGGIRCGFGDGDEIALFASAFFNSKVISAFFNSKLVSAFFNSKLVSAFFNSKLVSAFFNSKLVSAFFNSKLVSAFFNSKLVSAFFNSKLVSAFFNSKLVSAFFNSKLVSAFFNSKLVSAFFNSKLVSAFFNSKLVSAFFNSKLVSAFPPTPKSSPPPPLASPPTPLTNRSTYAGEVPENAKDGLDKANEFRALHGAPTLTWDKDLEKTARDWANTCKVDHGGIGTGTGQNIYAFSAQLGPKEDYLGDPMRSWYREEPAYAEATRYGEPARWLAETGHFTQLVWKGTTKMGCARNTVACTKSKWRTIVVCNFQQAGNMMGAFKANVSPPSNSYTRA</sequence>
<dbReference type="InterPro" id="IPR035940">
    <property type="entry name" value="CAP_sf"/>
</dbReference>
<dbReference type="InterPro" id="IPR018244">
    <property type="entry name" value="Allrgn_V5/Tpx1_CS"/>
</dbReference>
<dbReference type="SMART" id="SM00198">
    <property type="entry name" value="SCP"/>
    <property type="match status" value="1"/>
</dbReference>
<evidence type="ECO:0000259" key="2">
    <source>
        <dbReference type="SMART" id="SM00198"/>
    </source>
</evidence>
<dbReference type="eggNOG" id="KOG3017">
    <property type="taxonomic scope" value="Eukaryota"/>
</dbReference>
<name>T5A0U3_OPHSC</name>